<feature type="region of interest" description="Disordered" evidence="1">
    <location>
        <begin position="100"/>
        <end position="120"/>
    </location>
</feature>
<accession>A0A369BXX0</accession>
<gene>
    <name evidence="3" type="ORF">DFQ59_1098</name>
</gene>
<dbReference type="InterPro" id="IPR009875">
    <property type="entry name" value="PilZ_domain"/>
</dbReference>
<evidence type="ECO:0000313" key="3">
    <source>
        <dbReference type="EMBL" id="RCX26479.1"/>
    </source>
</evidence>
<dbReference type="RefSeq" id="WP_170142185.1">
    <property type="nucleotide sequence ID" value="NZ_QPJY01000009.1"/>
</dbReference>
<name>A0A369BXX0_9GAMM</name>
<dbReference type="Gene3D" id="2.40.10.220">
    <property type="entry name" value="predicted glycosyltransferase like domains"/>
    <property type="match status" value="1"/>
</dbReference>
<feature type="domain" description="PilZ" evidence="2">
    <location>
        <begin position="11"/>
        <end position="98"/>
    </location>
</feature>
<keyword evidence="4" id="KW-1185">Reference proteome</keyword>
<proteinExistence type="predicted"/>
<comment type="caution">
    <text evidence="3">The sequence shown here is derived from an EMBL/GenBank/DDBJ whole genome shotgun (WGS) entry which is preliminary data.</text>
</comment>
<dbReference type="Pfam" id="PF07238">
    <property type="entry name" value="PilZ"/>
    <property type="match status" value="1"/>
</dbReference>
<organism evidence="3 4">
    <name type="scientific">Thioalbus denitrificans</name>
    <dbReference type="NCBI Taxonomy" id="547122"/>
    <lineage>
        <taxon>Bacteria</taxon>
        <taxon>Pseudomonadati</taxon>
        <taxon>Pseudomonadota</taxon>
        <taxon>Gammaproteobacteria</taxon>
        <taxon>Chromatiales</taxon>
        <taxon>Ectothiorhodospiraceae</taxon>
        <taxon>Thioalbus</taxon>
    </lineage>
</organism>
<dbReference type="SUPFAM" id="SSF141371">
    <property type="entry name" value="PilZ domain-like"/>
    <property type="match status" value="1"/>
</dbReference>
<evidence type="ECO:0000256" key="1">
    <source>
        <dbReference type="SAM" id="MobiDB-lite"/>
    </source>
</evidence>
<dbReference type="AlphaFoldDB" id="A0A369BXX0"/>
<evidence type="ECO:0000313" key="4">
    <source>
        <dbReference type="Proteomes" id="UP000252707"/>
    </source>
</evidence>
<reference evidence="3 4" key="1">
    <citation type="submission" date="2018-07" db="EMBL/GenBank/DDBJ databases">
        <title>Genomic Encyclopedia of Type Strains, Phase IV (KMG-IV): sequencing the most valuable type-strain genomes for metagenomic binning, comparative biology and taxonomic classification.</title>
        <authorList>
            <person name="Goeker M."/>
        </authorList>
    </citation>
    <scope>NUCLEOTIDE SEQUENCE [LARGE SCALE GENOMIC DNA]</scope>
    <source>
        <strain evidence="3 4">DSM 26407</strain>
    </source>
</reference>
<sequence length="120" mass="13499">MQHDAHHAGTRGEHRHPVDFDVYIRFRNSRPFPARARALSAGGMGLAAESVTLPPYTIVELQFHLRETRYQVQAMVVHTSPGNLSVVFREPQPQALRQAESLWPGDWNGKPGLDPQPLRA</sequence>
<protein>
    <submittedName>
        <fullName evidence="3">PilZ domain-containing protein</fullName>
    </submittedName>
</protein>
<dbReference type="Proteomes" id="UP000252707">
    <property type="component" value="Unassembled WGS sequence"/>
</dbReference>
<evidence type="ECO:0000259" key="2">
    <source>
        <dbReference type="Pfam" id="PF07238"/>
    </source>
</evidence>
<dbReference type="GO" id="GO:0035438">
    <property type="term" value="F:cyclic-di-GMP binding"/>
    <property type="evidence" value="ECO:0007669"/>
    <property type="project" value="InterPro"/>
</dbReference>
<dbReference type="EMBL" id="QPJY01000009">
    <property type="protein sequence ID" value="RCX26479.1"/>
    <property type="molecule type" value="Genomic_DNA"/>
</dbReference>